<name>A0ABR2AY39_9ROSI</name>
<dbReference type="EMBL" id="JBBPBM010000239">
    <property type="protein sequence ID" value="KAK8499036.1"/>
    <property type="molecule type" value="Genomic_DNA"/>
</dbReference>
<keyword evidence="3" id="KW-1185">Reference proteome</keyword>
<evidence type="ECO:0000313" key="2">
    <source>
        <dbReference type="EMBL" id="KAK8499157.1"/>
    </source>
</evidence>
<gene>
    <name evidence="1" type="ORF">V6N12_075889</name>
    <name evidence="2" type="ORF">V6N12_076007</name>
</gene>
<dbReference type="Proteomes" id="UP001472677">
    <property type="component" value="Unassembled WGS sequence"/>
</dbReference>
<accession>A0ABR2AY39</accession>
<reference evidence="2 3" key="1">
    <citation type="journal article" date="2024" name="G3 (Bethesda)">
        <title>Genome assembly of Hibiscus sabdariffa L. provides insights into metabolisms of medicinal natural products.</title>
        <authorList>
            <person name="Kim T."/>
        </authorList>
    </citation>
    <scope>NUCLEOTIDE SEQUENCE [LARGE SCALE GENOMIC DNA]</scope>
    <source>
        <strain evidence="2">TK-2024</strain>
        <tissue evidence="2">Old leaves</tissue>
    </source>
</reference>
<proteinExistence type="predicted"/>
<sequence length="128" mass="13364">MIFSTYAVGLVICEALSSLISPGPVKKSPSFPSDSVLSVASSKDSITADKAKTLAFDASMNVLAASSLLDAYSVPSVAFVTYSDSLAEALFSTFFQLVKGPSLGIKTSKADTHPGFLPPQNTYYRGVG</sequence>
<evidence type="ECO:0000313" key="1">
    <source>
        <dbReference type="EMBL" id="KAK8499036.1"/>
    </source>
</evidence>
<protein>
    <submittedName>
        <fullName evidence="2">Uncharacterized protein</fullName>
    </submittedName>
</protein>
<dbReference type="EMBL" id="JBBPBM010000239">
    <property type="protein sequence ID" value="KAK8499157.1"/>
    <property type="molecule type" value="Genomic_DNA"/>
</dbReference>
<organism evidence="2 3">
    <name type="scientific">Hibiscus sabdariffa</name>
    <name type="common">roselle</name>
    <dbReference type="NCBI Taxonomy" id="183260"/>
    <lineage>
        <taxon>Eukaryota</taxon>
        <taxon>Viridiplantae</taxon>
        <taxon>Streptophyta</taxon>
        <taxon>Embryophyta</taxon>
        <taxon>Tracheophyta</taxon>
        <taxon>Spermatophyta</taxon>
        <taxon>Magnoliopsida</taxon>
        <taxon>eudicotyledons</taxon>
        <taxon>Gunneridae</taxon>
        <taxon>Pentapetalae</taxon>
        <taxon>rosids</taxon>
        <taxon>malvids</taxon>
        <taxon>Malvales</taxon>
        <taxon>Malvaceae</taxon>
        <taxon>Malvoideae</taxon>
        <taxon>Hibiscus</taxon>
    </lineage>
</organism>
<comment type="caution">
    <text evidence="2">The sequence shown here is derived from an EMBL/GenBank/DDBJ whole genome shotgun (WGS) entry which is preliminary data.</text>
</comment>
<evidence type="ECO:0000313" key="3">
    <source>
        <dbReference type="Proteomes" id="UP001472677"/>
    </source>
</evidence>